<proteinExistence type="predicted"/>
<dbReference type="EMBL" id="QCYY01002921">
    <property type="protein sequence ID" value="ROT66532.1"/>
    <property type="molecule type" value="Genomic_DNA"/>
</dbReference>
<comment type="caution">
    <text evidence="1">The sequence shown here is derived from an EMBL/GenBank/DDBJ whole genome shotgun (WGS) entry which is preliminary data.</text>
</comment>
<evidence type="ECO:0000313" key="2">
    <source>
        <dbReference type="Proteomes" id="UP000283509"/>
    </source>
</evidence>
<name>A0A3R7NTT6_PENVA</name>
<protein>
    <submittedName>
        <fullName evidence="1">Uncharacterized protein</fullName>
    </submittedName>
</protein>
<keyword evidence="2" id="KW-1185">Reference proteome</keyword>
<reference evidence="1 2" key="2">
    <citation type="submission" date="2019-01" db="EMBL/GenBank/DDBJ databases">
        <title>The decoding of complex shrimp genome reveals the adaptation for benthos swimmer, frequently molting mechanism and breeding impact on genome.</title>
        <authorList>
            <person name="Sun Y."/>
            <person name="Gao Y."/>
            <person name="Yu Y."/>
        </authorList>
    </citation>
    <scope>NUCLEOTIDE SEQUENCE [LARGE SCALE GENOMIC DNA]</scope>
    <source>
        <tissue evidence="1">Muscle</tissue>
    </source>
</reference>
<organism evidence="1 2">
    <name type="scientific">Penaeus vannamei</name>
    <name type="common">Whiteleg shrimp</name>
    <name type="synonym">Litopenaeus vannamei</name>
    <dbReference type="NCBI Taxonomy" id="6689"/>
    <lineage>
        <taxon>Eukaryota</taxon>
        <taxon>Metazoa</taxon>
        <taxon>Ecdysozoa</taxon>
        <taxon>Arthropoda</taxon>
        <taxon>Crustacea</taxon>
        <taxon>Multicrustacea</taxon>
        <taxon>Malacostraca</taxon>
        <taxon>Eumalacostraca</taxon>
        <taxon>Eucarida</taxon>
        <taxon>Decapoda</taxon>
        <taxon>Dendrobranchiata</taxon>
        <taxon>Penaeoidea</taxon>
        <taxon>Penaeidae</taxon>
        <taxon>Penaeus</taxon>
    </lineage>
</organism>
<reference evidence="1 2" key="1">
    <citation type="submission" date="2018-04" db="EMBL/GenBank/DDBJ databases">
        <authorList>
            <person name="Zhang X."/>
            <person name="Yuan J."/>
            <person name="Li F."/>
            <person name="Xiang J."/>
        </authorList>
    </citation>
    <scope>NUCLEOTIDE SEQUENCE [LARGE SCALE GENOMIC DNA]</scope>
    <source>
        <tissue evidence="1">Muscle</tissue>
    </source>
</reference>
<dbReference type="AlphaFoldDB" id="A0A3R7NTT6"/>
<gene>
    <name evidence="1" type="ORF">C7M84_015442</name>
</gene>
<dbReference type="Proteomes" id="UP000283509">
    <property type="component" value="Unassembled WGS sequence"/>
</dbReference>
<sequence>MGGEFQFKGGLPMGLQQRLRFHPHLARETSAGFSRPKNKVSHLTKSSVGRSGSSMFGELLAQMPNTLYFFEPLMFYQKYTSEGVTPTTSLSIVRKIYSCAWSPVDARWASFNGGRNLARQNGRRPVCRFGNGTRMLSCLKKTCLENTNIVVKFQIVEKVIADDEENDNKTRV</sequence>
<accession>A0A3R7NTT6</accession>
<dbReference type="OrthoDB" id="6138663at2759"/>
<evidence type="ECO:0000313" key="1">
    <source>
        <dbReference type="EMBL" id="ROT66532.1"/>
    </source>
</evidence>